<sequence length="99" mass="11417">MTTNLSNCIKVYQNTPKCWSQRVLESCILPDQRAHYLVQALLFVANEAPRKDNPYCKLILQSEWDYCTFQEKSIQTSFHSYCIQVITVCSYNNGGTTVL</sequence>
<gene>
    <name evidence="1" type="ORF">HINF_LOCUS1791</name>
    <name evidence="2" type="ORF">HINF_LOCUS1797</name>
    <name evidence="3" type="ORF">HINF_LOCUS23163</name>
    <name evidence="4" type="ORF">HINF_LOCUS23169</name>
</gene>
<organism evidence="2">
    <name type="scientific">Hexamita inflata</name>
    <dbReference type="NCBI Taxonomy" id="28002"/>
    <lineage>
        <taxon>Eukaryota</taxon>
        <taxon>Metamonada</taxon>
        <taxon>Diplomonadida</taxon>
        <taxon>Hexamitidae</taxon>
        <taxon>Hexamitinae</taxon>
        <taxon>Hexamita</taxon>
    </lineage>
</organism>
<dbReference type="EMBL" id="CATOUU010000042">
    <property type="protein sequence ID" value="CAI9914152.1"/>
    <property type="molecule type" value="Genomic_DNA"/>
</dbReference>
<evidence type="ECO:0000313" key="2">
    <source>
        <dbReference type="EMBL" id="CAI9914152.1"/>
    </source>
</evidence>
<accession>A0AA86N6W2</accession>
<comment type="caution">
    <text evidence="2">The sequence shown here is derived from an EMBL/GenBank/DDBJ whole genome shotgun (WGS) entry which is preliminary data.</text>
</comment>
<dbReference type="EMBL" id="CAXDID020000065">
    <property type="protein sequence ID" value="CAL6012138.1"/>
    <property type="molecule type" value="Genomic_DNA"/>
</dbReference>
<evidence type="ECO:0000313" key="3">
    <source>
        <dbReference type="EMBL" id="CAL6012138.1"/>
    </source>
</evidence>
<dbReference type="Proteomes" id="UP001642409">
    <property type="component" value="Unassembled WGS sequence"/>
</dbReference>
<reference evidence="3 5" key="2">
    <citation type="submission" date="2024-07" db="EMBL/GenBank/DDBJ databases">
        <authorList>
            <person name="Akdeniz Z."/>
        </authorList>
    </citation>
    <scope>NUCLEOTIDE SEQUENCE [LARGE SCALE GENOMIC DNA]</scope>
</reference>
<dbReference type="EMBL" id="CATOUU010000042">
    <property type="protein sequence ID" value="CAI9914146.1"/>
    <property type="molecule type" value="Genomic_DNA"/>
</dbReference>
<proteinExistence type="predicted"/>
<evidence type="ECO:0000313" key="4">
    <source>
        <dbReference type="EMBL" id="CAL6012150.1"/>
    </source>
</evidence>
<evidence type="ECO:0000313" key="1">
    <source>
        <dbReference type="EMBL" id="CAI9914146.1"/>
    </source>
</evidence>
<reference evidence="2" key="1">
    <citation type="submission" date="2023-06" db="EMBL/GenBank/DDBJ databases">
        <authorList>
            <person name="Kurt Z."/>
        </authorList>
    </citation>
    <scope>NUCLEOTIDE SEQUENCE</scope>
</reference>
<name>A0AA86N6W2_9EUKA</name>
<dbReference type="EMBL" id="CAXDID020000065">
    <property type="protein sequence ID" value="CAL6012150.1"/>
    <property type="molecule type" value="Genomic_DNA"/>
</dbReference>
<evidence type="ECO:0000313" key="5">
    <source>
        <dbReference type="Proteomes" id="UP001642409"/>
    </source>
</evidence>
<keyword evidence="5" id="KW-1185">Reference proteome</keyword>
<protein>
    <submittedName>
        <fullName evidence="3">Hypothetical_protein</fullName>
    </submittedName>
</protein>
<dbReference type="AlphaFoldDB" id="A0AA86N6W2"/>